<dbReference type="Gene3D" id="3.40.630.10">
    <property type="entry name" value="Zn peptidases"/>
    <property type="match status" value="1"/>
</dbReference>
<accession>A0A7C9VMJ7</accession>
<proteinExistence type="predicted"/>
<keyword evidence="1" id="KW-0378">Hydrolase</keyword>
<dbReference type="AlphaFoldDB" id="A0A7C9VMJ7"/>
<sequence>VLTTPTPKMGSEDFADMLLKVPGAYFWLGHEGSVPLHNPGFILDDGILPVGATLFSRIIEQRMPLVA</sequence>
<name>A0A7C9VMJ7_9BRAD</name>
<gene>
    <name evidence="2" type="ORF">G4V63_18205</name>
</gene>
<evidence type="ECO:0000313" key="2">
    <source>
        <dbReference type="EMBL" id="NGX97072.1"/>
    </source>
</evidence>
<feature type="non-terminal residue" evidence="2">
    <location>
        <position position="1"/>
    </location>
</feature>
<dbReference type="Proteomes" id="UP000480266">
    <property type="component" value="Unassembled WGS sequence"/>
</dbReference>
<dbReference type="EMBL" id="JAAMRR010000928">
    <property type="protein sequence ID" value="NGX97072.1"/>
    <property type="molecule type" value="Genomic_DNA"/>
</dbReference>
<organism evidence="2 3">
    <name type="scientific">Candidatus Afipia apatlaquensis</name>
    <dbReference type="NCBI Taxonomy" id="2712852"/>
    <lineage>
        <taxon>Bacteria</taxon>
        <taxon>Pseudomonadati</taxon>
        <taxon>Pseudomonadota</taxon>
        <taxon>Alphaproteobacteria</taxon>
        <taxon>Hyphomicrobiales</taxon>
        <taxon>Nitrobacteraceae</taxon>
        <taxon>Afipia</taxon>
    </lineage>
</organism>
<reference evidence="2" key="1">
    <citation type="submission" date="2020-02" db="EMBL/GenBank/DDBJ databases">
        <title>Draft genome sequence of Candidatus Afipia apatlaquensis IBT-C3, a potential strain for decolorization of textile dyes.</title>
        <authorList>
            <person name="Sanchez-Reyes A."/>
            <person name="Breton-Deval L."/>
            <person name="Mangelson H."/>
            <person name="Sanchez-Flores A."/>
        </authorList>
    </citation>
    <scope>NUCLEOTIDE SEQUENCE [LARGE SCALE GENOMIC DNA]</scope>
    <source>
        <strain evidence="2">IBT-C3</strain>
    </source>
</reference>
<dbReference type="InterPro" id="IPR002933">
    <property type="entry name" value="Peptidase_M20"/>
</dbReference>
<dbReference type="GO" id="GO:0016787">
    <property type="term" value="F:hydrolase activity"/>
    <property type="evidence" value="ECO:0007669"/>
    <property type="project" value="UniProtKB-KW"/>
</dbReference>
<protein>
    <submittedName>
        <fullName evidence="2">Amidohydrolase</fullName>
    </submittedName>
</protein>
<dbReference type="Pfam" id="PF01546">
    <property type="entry name" value="Peptidase_M20"/>
    <property type="match status" value="1"/>
</dbReference>
<keyword evidence="3" id="KW-1185">Reference proteome</keyword>
<dbReference type="SUPFAM" id="SSF53187">
    <property type="entry name" value="Zn-dependent exopeptidases"/>
    <property type="match status" value="1"/>
</dbReference>
<comment type="caution">
    <text evidence="2">The sequence shown here is derived from an EMBL/GenBank/DDBJ whole genome shotgun (WGS) entry which is preliminary data.</text>
</comment>
<evidence type="ECO:0000313" key="3">
    <source>
        <dbReference type="Proteomes" id="UP000480266"/>
    </source>
</evidence>
<evidence type="ECO:0000256" key="1">
    <source>
        <dbReference type="ARBA" id="ARBA00022801"/>
    </source>
</evidence>